<keyword evidence="2" id="KW-1185">Reference proteome</keyword>
<dbReference type="EMBL" id="MCFF01000040">
    <property type="protein sequence ID" value="ORZ07791.1"/>
    <property type="molecule type" value="Genomic_DNA"/>
</dbReference>
<name>A0A1Y2GDJ3_9FUNG</name>
<evidence type="ECO:0000313" key="2">
    <source>
        <dbReference type="Proteomes" id="UP000193648"/>
    </source>
</evidence>
<dbReference type="AlphaFoldDB" id="A0A1Y2GDJ3"/>
<comment type="caution">
    <text evidence="1">The sequence shown here is derived from an EMBL/GenBank/DDBJ whole genome shotgun (WGS) entry which is preliminary data.</text>
</comment>
<dbReference type="RefSeq" id="XP_021878157.1">
    <property type="nucleotide sequence ID" value="XM_022029466.1"/>
</dbReference>
<protein>
    <submittedName>
        <fullName evidence="1">Uncharacterized protein</fullName>
    </submittedName>
</protein>
<dbReference type="GeneID" id="33571309"/>
<reference evidence="1 2" key="1">
    <citation type="submission" date="2016-07" db="EMBL/GenBank/DDBJ databases">
        <title>Pervasive Adenine N6-methylation of Active Genes in Fungi.</title>
        <authorList>
            <consortium name="DOE Joint Genome Institute"/>
            <person name="Mondo S.J."/>
            <person name="Dannebaum R.O."/>
            <person name="Kuo R.C."/>
            <person name="Labutti K."/>
            <person name="Haridas S."/>
            <person name="Kuo A."/>
            <person name="Salamov A."/>
            <person name="Ahrendt S.R."/>
            <person name="Lipzen A."/>
            <person name="Sullivan W."/>
            <person name="Andreopoulos W.B."/>
            <person name="Clum A."/>
            <person name="Lindquist E."/>
            <person name="Daum C."/>
            <person name="Ramamoorthy G.K."/>
            <person name="Gryganskyi A."/>
            <person name="Culley D."/>
            <person name="Magnuson J.K."/>
            <person name="James T.Y."/>
            <person name="O'Malley M.A."/>
            <person name="Stajich J.E."/>
            <person name="Spatafora J.W."/>
            <person name="Visel A."/>
            <person name="Grigoriev I.V."/>
        </authorList>
    </citation>
    <scope>NUCLEOTIDE SEQUENCE [LARGE SCALE GENOMIC DNA]</scope>
    <source>
        <strain evidence="1 2">NRRL 3116</strain>
    </source>
</reference>
<dbReference type="Proteomes" id="UP000193648">
    <property type="component" value="Unassembled WGS sequence"/>
</dbReference>
<evidence type="ECO:0000313" key="1">
    <source>
        <dbReference type="EMBL" id="ORZ07791.1"/>
    </source>
</evidence>
<accession>A0A1Y2GDJ3</accession>
<sequence length="102" mass="12028">MLTEFCFNMLGRHDGKGLISNAVLNAWLKQLSDYFRARFTIWCRINILMDLYRCIEGWLSLRVETHFPNVQSIFCFSNSPLYCVLFTQQLNSVFVPFTLHIL</sequence>
<proteinExistence type="predicted"/>
<gene>
    <name evidence="1" type="ORF">BCR41DRAFT_412195</name>
</gene>
<organism evidence="1 2">
    <name type="scientific">Lobosporangium transversale</name>
    <dbReference type="NCBI Taxonomy" id="64571"/>
    <lineage>
        <taxon>Eukaryota</taxon>
        <taxon>Fungi</taxon>
        <taxon>Fungi incertae sedis</taxon>
        <taxon>Mucoromycota</taxon>
        <taxon>Mortierellomycotina</taxon>
        <taxon>Mortierellomycetes</taxon>
        <taxon>Mortierellales</taxon>
        <taxon>Mortierellaceae</taxon>
        <taxon>Lobosporangium</taxon>
    </lineage>
</organism>
<dbReference type="InParanoid" id="A0A1Y2GDJ3"/>